<feature type="non-terminal residue" evidence="1">
    <location>
        <position position="1"/>
    </location>
</feature>
<dbReference type="Proteomes" id="UP000790377">
    <property type="component" value="Unassembled WGS sequence"/>
</dbReference>
<gene>
    <name evidence="1" type="ORF">BJ138DRAFT_1120916</name>
</gene>
<organism evidence="1 2">
    <name type="scientific">Hygrophoropsis aurantiaca</name>
    <dbReference type="NCBI Taxonomy" id="72124"/>
    <lineage>
        <taxon>Eukaryota</taxon>
        <taxon>Fungi</taxon>
        <taxon>Dikarya</taxon>
        <taxon>Basidiomycota</taxon>
        <taxon>Agaricomycotina</taxon>
        <taxon>Agaricomycetes</taxon>
        <taxon>Agaricomycetidae</taxon>
        <taxon>Boletales</taxon>
        <taxon>Coniophorineae</taxon>
        <taxon>Hygrophoropsidaceae</taxon>
        <taxon>Hygrophoropsis</taxon>
    </lineage>
</organism>
<sequence>SRNSLESSWDLLDPLSEFIIPSLSIPESLSKFLESCKGSYFYYFVQGLIRIEDPPYFRRVDPLSSSGFRATSAPPAHSRGDLHYTYHRESSTTSLPVPLPEAVPLDNSNLGSNNTSRSSSPGLLHRPSSTLSNHTSASEKEEEREVDPNWVNSTSYQSPCKKLGEELHEVFPSPYYIREPYIGSFTFAKWEKVEAPYCQNAVVDVSFKFWNSNQQTESFLDGFISSLKERERNCWAYKINPPGEISDLNDTDSEHFFGYLDFEFLEQNAHLPISKPKSSDLPSYLRIIYFY</sequence>
<name>A0ACB7ZQG7_9AGAM</name>
<proteinExistence type="predicted"/>
<comment type="caution">
    <text evidence="1">The sequence shown here is derived from an EMBL/GenBank/DDBJ whole genome shotgun (WGS) entry which is preliminary data.</text>
</comment>
<keyword evidence="2" id="KW-1185">Reference proteome</keyword>
<evidence type="ECO:0000313" key="1">
    <source>
        <dbReference type="EMBL" id="KAH7902942.1"/>
    </source>
</evidence>
<reference evidence="1" key="1">
    <citation type="journal article" date="2021" name="New Phytol.">
        <title>Evolutionary innovations through gain and loss of genes in the ectomycorrhizal Boletales.</title>
        <authorList>
            <person name="Wu G."/>
            <person name="Miyauchi S."/>
            <person name="Morin E."/>
            <person name="Kuo A."/>
            <person name="Drula E."/>
            <person name="Varga T."/>
            <person name="Kohler A."/>
            <person name="Feng B."/>
            <person name="Cao Y."/>
            <person name="Lipzen A."/>
            <person name="Daum C."/>
            <person name="Hundley H."/>
            <person name="Pangilinan J."/>
            <person name="Johnson J."/>
            <person name="Barry K."/>
            <person name="LaButti K."/>
            <person name="Ng V."/>
            <person name="Ahrendt S."/>
            <person name="Min B."/>
            <person name="Choi I.G."/>
            <person name="Park H."/>
            <person name="Plett J.M."/>
            <person name="Magnuson J."/>
            <person name="Spatafora J.W."/>
            <person name="Nagy L.G."/>
            <person name="Henrissat B."/>
            <person name="Grigoriev I.V."/>
            <person name="Yang Z.L."/>
            <person name="Xu J."/>
            <person name="Martin F.M."/>
        </authorList>
    </citation>
    <scope>NUCLEOTIDE SEQUENCE</scope>
    <source>
        <strain evidence="1">ATCC 28755</strain>
    </source>
</reference>
<evidence type="ECO:0000313" key="2">
    <source>
        <dbReference type="Proteomes" id="UP000790377"/>
    </source>
</evidence>
<protein>
    <submittedName>
        <fullName evidence="1">Uncharacterized protein</fullName>
    </submittedName>
</protein>
<dbReference type="EMBL" id="MU269374">
    <property type="protein sequence ID" value="KAH7902942.1"/>
    <property type="molecule type" value="Genomic_DNA"/>
</dbReference>
<accession>A0ACB7ZQG7</accession>